<organism evidence="2 3">
    <name type="scientific">Prevotella herbatica</name>
    <dbReference type="NCBI Taxonomy" id="2801997"/>
    <lineage>
        <taxon>Bacteria</taxon>
        <taxon>Pseudomonadati</taxon>
        <taxon>Bacteroidota</taxon>
        <taxon>Bacteroidia</taxon>
        <taxon>Bacteroidales</taxon>
        <taxon>Prevotellaceae</taxon>
        <taxon>Prevotella</taxon>
    </lineage>
</organism>
<reference evidence="2 3" key="1">
    <citation type="journal article" date="2022" name="Int. J. Syst. Evol. Microbiol.">
        <title>Prevotella herbatica sp. nov., a plant polysaccharide-decomposing anaerobic bacterium isolated from a methanogenic reactor.</title>
        <authorList>
            <person name="Uek A."/>
            <person name="Tonouchi A."/>
            <person name="Kaku N."/>
            <person name="Ueki K."/>
        </authorList>
    </citation>
    <scope>NUCLEOTIDE SEQUENCE [LARGE SCALE GENOMIC DNA]</scope>
    <source>
        <strain evidence="2 3">WR041</strain>
    </source>
</reference>
<evidence type="ECO:0000256" key="1">
    <source>
        <dbReference type="SAM" id="SignalP"/>
    </source>
</evidence>
<dbReference type="PROSITE" id="PS51257">
    <property type="entry name" value="PROKAR_LIPOPROTEIN"/>
    <property type="match status" value="1"/>
</dbReference>
<evidence type="ECO:0008006" key="4">
    <source>
        <dbReference type="Google" id="ProtNLM"/>
    </source>
</evidence>
<dbReference type="RefSeq" id="WP_207154785.1">
    <property type="nucleotide sequence ID" value="NZ_AP024484.1"/>
</dbReference>
<evidence type="ECO:0000313" key="2">
    <source>
        <dbReference type="EMBL" id="BCS84623.1"/>
    </source>
</evidence>
<dbReference type="Gene3D" id="2.60.120.260">
    <property type="entry name" value="Galactose-binding domain-like"/>
    <property type="match status" value="1"/>
</dbReference>
<dbReference type="Proteomes" id="UP001319045">
    <property type="component" value="Chromosome"/>
</dbReference>
<evidence type="ECO:0000313" key="3">
    <source>
        <dbReference type="Proteomes" id="UP001319045"/>
    </source>
</evidence>
<gene>
    <name evidence="2" type="ORF">prwr041_05160</name>
</gene>
<name>A0ABN6EFE1_9BACT</name>
<dbReference type="EMBL" id="AP024484">
    <property type="protein sequence ID" value="BCS84623.1"/>
    <property type="molecule type" value="Genomic_DNA"/>
</dbReference>
<protein>
    <recommendedName>
        <fullName evidence="4">DUF5689 domain-containing protein</fullName>
    </recommendedName>
</protein>
<accession>A0ABN6EFE1</accession>
<dbReference type="SUPFAM" id="SSF49785">
    <property type="entry name" value="Galactose-binding domain-like"/>
    <property type="match status" value="1"/>
</dbReference>
<dbReference type="InterPro" id="IPR008979">
    <property type="entry name" value="Galactose-bd-like_sf"/>
</dbReference>
<dbReference type="CDD" id="cd03524">
    <property type="entry name" value="RPA2_OBF_family"/>
    <property type="match status" value="1"/>
</dbReference>
<keyword evidence="3" id="KW-1185">Reference proteome</keyword>
<feature type="signal peptide" evidence="1">
    <location>
        <begin position="1"/>
        <end position="22"/>
    </location>
</feature>
<sequence>MKKFIYSLFALAITAMTFTSCEDVPMPYSEPTNGGSTTTYTGQGTVDDPYTVADANNYIKAGVGLDQTVYVKGKISSVDSVSLNYGNAYYKISDDGTSTGQLIVYRGYAFGNQKFKSANEIKVGDDVVLVGKIGAFKGTYEFMQGNYINTLNGKTYTPTTVNDNSIDKPYNVAKAIDVINAGPPTVPVYVKGIISTAPTFNSKYGSLTYYISDDGTTTSQLQIYSGLNKDSVQFTSANDLKIGQTVEVYGVIKDFNGKPEMDKNNFLISVTGDGTSTGGETGGGTGTGVSAFTNGDFETWADNLPTNWKSTSTASSATLSQSTDAHGGKYSVLVAGNTSSNKRLGYTEMKLSAGTYTMKFYAKAATADGGSVAPGYVPISSDNKAGSYVYGSYVNNLTPSTWVEVTYSFTLDAETTICLVVMNPKSPGKDVLIDDFTFTQSK</sequence>
<keyword evidence="1" id="KW-0732">Signal</keyword>
<proteinExistence type="predicted"/>
<feature type="chain" id="PRO_5047318020" description="DUF5689 domain-containing protein" evidence="1">
    <location>
        <begin position="23"/>
        <end position="442"/>
    </location>
</feature>